<evidence type="ECO:0000256" key="1">
    <source>
        <dbReference type="SAM" id="SignalP"/>
    </source>
</evidence>
<dbReference type="Proteomes" id="UP001197770">
    <property type="component" value="Unassembled WGS sequence"/>
</dbReference>
<dbReference type="RefSeq" id="WP_228229982.1">
    <property type="nucleotide sequence ID" value="NZ_JAJGMW010000010.1"/>
</dbReference>
<dbReference type="EMBL" id="JAJGMW010000010">
    <property type="protein sequence ID" value="MCC4212916.1"/>
    <property type="molecule type" value="Genomic_DNA"/>
</dbReference>
<accession>A0ABS8GSE4</accession>
<gene>
    <name evidence="2" type="ORF">LLW17_09320</name>
</gene>
<feature type="signal peptide" evidence="1">
    <location>
        <begin position="1"/>
        <end position="21"/>
    </location>
</feature>
<sequence length="114" mass="13176">MKKAIIILSLLFVSSFNALQAATDPKPVTESQKIREKIIELLGVPQIEFEEELIENTIHFMITQKGTVIVLDVKTKNEVMEKYIKDRLNYKSCGSDLTKMRFYSFTYKVKKPEA</sequence>
<comment type="caution">
    <text evidence="2">The sequence shown here is derived from an EMBL/GenBank/DDBJ whole genome shotgun (WGS) entry which is preliminary data.</text>
</comment>
<proteinExistence type="predicted"/>
<protein>
    <submittedName>
        <fullName evidence="2">Uncharacterized protein</fullName>
    </submittedName>
</protein>
<evidence type="ECO:0000313" key="2">
    <source>
        <dbReference type="EMBL" id="MCC4212916.1"/>
    </source>
</evidence>
<reference evidence="2 3" key="1">
    <citation type="submission" date="2021-11" db="EMBL/GenBank/DDBJ databases">
        <title>Seasonal and diel survey of microbial diversity of the Tyrrhenian coast.</title>
        <authorList>
            <person name="Gattoni G."/>
            <person name="Corral P."/>
        </authorList>
    </citation>
    <scope>NUCLEOTIDE SEQUENCE [LARGE SCALE GENOMIC DNA]</scope>
    <source>
        <strain evidence="2 3">Mr9</strain>
    </source>
</reference>
<keyword evidence="3" id="KW-1185">Reference proteome</keyword>
<evidence type="ECO:0000313" key="3">
    <source>
        <dbReference type="Proteomes" id="UP001197770"/>
    </source>
</evidence>
<keyword evidence="1" id="KW-0732">Signal</keyword>
<name>A0ABS8GSE4_9FLAO</name>
<organism evidence="2 3">
    <name type="scientific">Leeuwenhoekiella parthenopeia</name>
    <dbReference type="NCBI Taxonomy" id="2890320"/>
    <lineage>
        <taxon>Bacteria</taxon>
        <taxon>Pseudomonadati</taxon>
        <taxon>Bacteroidota</taxon>
        <taxon>Flavobacteriia</taxon>
        <taxon>Flavobacteriales</taxon>
        <taxon>Flavobacteriaceae</taxon>
        <taxon>Leeuwenhoekiella</taxon>
    </lineage>
</organism>
<feature type="chain" id="PRO_5045640355" evidence="1">
    <location>
        <begin position="22"/>
        <end position="114"/>
    </location>
</feature>